<dbReference type="InterPro" id="IPR050587">
    <property type="entry name" value="GNT1/Glycosyltrans_8"/>
</dbReference>
<accession>A0A5D3B3T0</accession>
<dbReference type="AlphaFoldDB" id="A0A5D3B3T0"/>
<sequence>MTLSPPATPGSGGRAWVTLITNPSYVAGLLALHRTISSLSDYPLLVMTTPSLPESYQTFLKSYGFTLIPVSHLSPSTSQHAGFDPTMVRLNDAWTKLQVFGLVEYDKVILIDADMIFLKDMDELFDLELPGRDWIGAAPACVCNPLNLAHYPKDWQVQPACLYTILTLLRVPENCSLSHQQSPTPLLSPEIPSLDAPRTAHLLNSGLVVLYPSTTLLDSLVSFLETSPTVAQARFADQDVIAEAFKGRWRPLPWWCNALKTLRGAHKALWKDEQVANIHYILDKPWAARPASLPPHRPSSTMPSPDLPPSPVSVKSRHESPPSHAYLKSALTRRRTLPPALLEIVRNTPEQESLTDYGEVHKWWWVVYEDVLEEMKTKGVEWEMVDRWVKR</sequence>
<dbReference type="EMBL" id="NIDF01000011">
    <property type="protein sequence ID" value="TYJ57628.1"/>
    <property type="molecule type" value="Genomic_DNA"/>
</dbReference>
<reference evidence="2 3" key="1">
    <citation type="submission" date="2017-05" db="EMBL/GenBank/DDBJ databases">
        <title>The Genome Sequence of Tsuchiyaea wingfieldii DSM 27421.</title>
        <authorList>
            <person name="Cuomo C."/>
            <person name="Passer A."/>
            <person name="Billmyre B."/>
            <person name="Heitman J."/>
        </authorList>
    </citation>
    <scope>NUCLEOTIDE SEQUENCE [LARGE SCALE GENOMIC DNA]</scope>
    <source>
        <strain evidence="2 3">DSM 27421</strain>
    </source>
</reference>
<dbReference type="GO" id="GO:0016757">
    <property type="term" value="F:glycosyltransferase activity"/>
    <property type="evidence" value="ECO:0007669"/>
    <property type="project" value="InterPro"/>
</dbReference>
<evidence type="ECO:0000313" key="3">
    <source>
        <dbReference type="Proteomes" id="UP000322245"/>
    </source>
</evidence>
<name>A0A5D3B3T0_9TREE</name>
<evidence type="ECO:0000256" key="1">
    <source>
        <dbReference type="SAM" id="MobiDB-lite"/>
    </source>
</evidence>
<dbReference type="Gene3D" id="3.90.550.10">
    <property type="entry name" value="Spore Coat Polysaccharide Biosynthesis Protein SpsA, Chain A"/>
    <property type="match status" value="1"/>
</dbReference>
<organism evidence="2 3">
    <name type="scientific">Cryptococcus floricola</name>
    <dbReference type="NCBI Taxonomy" id="2591691"/>
    <lineage>
        <taxon>Eukaryota</taxon>
        <taxon>Fungi</taxon>
        <taxon>Dikarya</taxon>
        <taxon>Basidiomycota</taxon>
        <taxon>Agaricomycotina</taxon>
        <taxon>Tremellomycetes</taxon>
        <taxon>Tremellales</taxon>
        <taxon>Cryptococcaceae</taxon>
        <taxon>Cryptococcus</taxon>
    </lineage>
</organism>
<proteinExistence type="predicted"/>
<dbReference type="InterPro" id="IPR002495">
    <property type="entry name" value="Glyco_trans_8"/>
</dbReference>
<dbReference type="Pfam" id="PF01501">
    <property type="entry name" value="Glyco_transf_8"/>
    <property type="match status" value="1"/>
</dbReference>
<dbReference type="SUPFAM" id="SSF53448">
    <property type="entry name" value="Nucleotide-diphospho-sugar transferases"/>
    <property type="match status" value="1"/>
</dbReference>
<dbReference type="InterPro" id="IPR029044">
    <property type="entry name" value="Nucleotide-diphossugar_trans"/>
</dbReference>
<keyword evidence="3" id="KW-1185">Reference proteome</keyword>
<evidence type="ECO:0008006" key="4">
    <source>
        <dbReference type="Google" id="ProtNLM"/>
    </source>
</evidence>
<feature type="region of interest" description="Disordered" evidence="1">
    <location>
        <begin position="292"/>
        <end position="325"/>
    </location>
</feature>
<comment type="caution">
    <text evidence="2">The sequence shown here is derived from an EMBL/GenBank/DDBJ whole genome shotgun (WGS) entry which is preliminary data.</text>
</comment>
<dbReference type="PANTHER" id="PTHR11183">
    <property type="entry name" value="GLYCOGENIN SUBFAMILY MEMBER"/>
    <property type="match status" value="1"/>
</dbReference>
<protein>
    <recommendedName>
        <fullName evidence="4">Galactinol synthase</fullName>
    </recommendedName>
</protein>
<gene>
    <name evidence="2" type="ORF">B9479_001710</name>
</gene>
<dbReference type="Proteomes" id="UP000322245">
    <property type="component" value="Unassembled WGS sequence"/>
</dbReference>
<evidence type="ECO:0000313" key="2">
    <source>
        <dbReference type="EMBL" id="TYJ57628.1"/>
    </source>
</evidence>